<evidence type="ECO:0008006" key="5">
    <source>
        <dbReference type="Google" id="ProtNLM"/>
    </source>
</evidence>
<evidence type="ECO:0000313" key="3">
    <source>
        <dbReference type="EMBL" id="THZ48339.1"/>
    </source>
</evidence>
<dbReference type="InterPro" id="IPR000366">
    <property type="entry name" value="GPCR_STE2"/>
</dbReference>
<dbReference type="GO" id="GO:0004932">
    <property type="term" value="F:mating-type factor pheromone receptor activity"/>
    <property type="evidence" value="ECO:0007669"/>
    <property type="project" value="InterPro"/>
</dbReference>
<dbReference type="EMBL" id="QZBN01000272">
    <property type="protein sequence ID" value="THZ48339.1"/>
    <property type="molecule type" value="Genomic_DNA"/>
</dbReference>
<dbReference type="CDD" id="cd14939">
    <property type="entry name" value="7tmD_STE2"/>
    <property type="match status" value="1"/>
</dbReference>
<name>A0A4S9V9D8_AURPU</name>
<feature type="region of interest" description="Disordered" evidence="1">
    <location>
        <begin position="331"/>
        <end position="403"/>
    </location>
</feature>
<dbReference type="Gene3D" id="1.10.287.920">
    <property type="entry name" value="Pheromone alpha factor receptor"/>
    <property type="match status" value="1"/>
</dbReference>
<feature type="transmembrane region" description="Helical" evidence="2">
    <location>
        <begin position="55"/>
        <end position="79"/>
    </location>
</feature>
<dbReference type="PANTHER" id="PTHR28009">
    <property type="entry name" value="PHEROMONE ALPHA FACTOR RECEPTOR"/>
    <property type="match status" value="1"/>
</dbReference>
<accession>A0A4S9V9D8</accession>
<evidence type="ECO:0000256" key="1">
    <source>
        <dbReference type="SAM" id="MobiDB-lite"/>
    </source>
</evidence>
<dbReference type="PRINTS" id="PR00250">
    <property type="entry name" value="GPCRSTE2"/>
</dbReference>
<feature type="transmembrane region" description="Helical" evidence="2">
    <location>
        <begin position="219"/>
        <end position="236"/>
    </location>
</feature>
<keyword evidence="2" id="KW-0472">Membrane</keyword>
<dbReference type="InterPro" id="IPR027458">
    <property type="entry name" value="STE2_TM1-TM2_sf"/>
</dbReference>
<dbReference type="PANTHER" id="PTHR28009:SF1">
    <property type="entry name" value="PHEROMONE ALPHA FACTOR RECEPTOR"/>
    <property type="match status" value="1"/>
</dbReference>
<protein>
    <recommendedName>
        <fullName evidence="5">Mating-type alpha-pheromone receptor PreB</fullName>
    </recommendedName>
</protein>
<dbReference type="Pfam" id="PF02116">
    <property type="entry name" value="STE2"/>
    <property type="match status" value="1"/>
</dbReference>
<reference evidence="3 4" key="1">
    <citation type="submission" date="2018-10" db="EMBL/GenBank/DDBJ databases">
        <title>Fifty Aureobasidium pullulans genomes reveal a recombining polyextremotolerant generalist.</title>
        <authorList>
            <person name="Gostincar C."/>
            <person name="Turk M."/>
            <person name="Zajc J."/>
            <person name="Gunde-Cimerman N."/>
        </authorList>
    </citation>
    <scope>NUCLEOTIDE SEQUENCE [LARGE SCALE GENOMIC DNA]</scope>
    <source>
        <strain evidence="3 4">EXF-3844</strain>
    </source>
</reference>
<feature type="transmembrane region" description="Helical" evidence="2">
    <location>
        <begin position="256"/>
        <end position="277"/>
    </location>
</feature>
<dbReference type="GO" id="GO:0038038">
    <property type="term" value="C:G protein-coupled receptor homodimeric complex"/>
    <property type="evidence" value="ECO:0007669"/>
    <property type="project" value="TreeGrafter"/>
</dbReference>
<evidence type="ECO:0000313" key="4">
    <source>
        <dbReference type="Proteomes" id="UP000310121"/>
    </source>
</evidence>
<dbReference type="GO" id="GO:0000750">
    <property type="term" value="P:pheromone-dependent signal transduction involved in conjugation with cellular fusion"/>
    <property type="evidence" value="ECO:0007669"/>
    <property type="project" value="TreeGrafter"/>
</dbReference>
<keyword evidence="2" id="KW-0812">Transmembrane</keyword>
<dbReference type="AlphaFoldDB" id="A0A4S9V9D8"/>
<feature type="compositionally biased region" description="Polar residues" evidence="1">
    <location>
        <begin position="340"/>
        <end position="353"/>
    </location>
</feature>
<feature type="transmembrane region" description="Helical" evidence="2">
    <location>
        <begin position="136"/>
        <end position="162"/>
    </location>
</feature>
<sequence length="403" mass="44482">MAIMINSTAGSQMEASSEFVATKSQVYEQYITITDRHGQDSQFPLWYVDTLIKDAVVHGIIPAVQFGACLILFLVLMLLSKHDKRRSPVFLFNTAALFFNIILAILQCCVVTSSFWDIYPVLVGDYGVATPAAYRLTAAVSVFLTLVSICIEVSLVLQVHVVSVTLKTWQKMSILAISAFVAVVAMGFRIAQSAISVKCIFHPDEFCSSTTWLAKAKDITLTISICFFSAIFCTKLGWSLRERRKLGMKQFGSMQIIFIGGFQTMIIPAIFSLIQFINAENIPNIGSNILTATCISLPLTSLWASSHAASPSKAARGHDFHRKFLVDSSTADSTLRKPSDTPQWSPSQLTSKSTPRDRLGVLNSVDSRSDASSWGKLSPGPRQTVSVRDVDRDLEMQQLKERD</sequence>
<keyword evidence="2" id="KW-1133">Transmembrane helix</keyword>
<dbReference type="Proteomes" id="UP000310121">
    <property type="component" value="Unassembled WGS sequence"/>
</dbReference>
<feature type="transmembrane region" description="Helical" evidence="2">
    <location>
        <begin position="174"/>
        <end position="195"/>
    </location>
</feature>
<gene>
    <name evidence="3" type="ORF">D6C90_03783</name>
</gene>
<evidence type="ECO:0000256" key="2">
    <source>
        <dbReference type="SAM" id="Phobius"/>
    </source>
</evidence>
<comment type="caution">
    <text evidence="3">The sequence shown here is derived from an EMBL/GenBank/DDBJ whole genome shotgun (WGS) entry which is preliminary data.</text>
</comment>
<organism evidence="3 4">
    <name type="scientific">Aureobasidium pullulans</name>
    <name type="common">Black yeast</name>
    <name type="synonym">Pullularia pullulans</name>
    <dbReference type="NCBI Taxonomy" id="5580"/>
    <lineage>
        <taxon>Eukaryota</taxon>
        <taxon>Fungi</taxon>
        <taxon>Dikarya</taxon>
        <taxon>Ascomycota</taxon>
        <taxon>Pezizomycotina</taxon>
        <taxon>Dothideomycetes</taxon>
        <taxon>Dothideomycetidae</taxon>
        <taxon>Dothideales</taxon>
        <taxon>Saccotheciaceae</taxon>
        <taxon>Aureobasidium</taxon>
    </lineage>
</organism>
<feature type="transmembrane region" description="Helical" evidence="2">
    <location>
        <begin position="91"/>
        <end position="116"/>
    </location>
</feature>
<proteinExistence type="predicted"/>
<feature type="compositionally biased region" description="Basic and acidic residues" evidence="1">
    <location>
        <begin position="388"/>
        <end position="403"/>
    </location>
</feature>